<keyword evidence="4" id="KW-0238">DNA-binding</keyword>
<keyword evidence="5" id="KW-0804">Transcription</keyword>
<evidence type="ECO:0000259" key="7">
    <source>
        <dbReference type="Pfam" id="PF08281"/>
    </source>
</evidence>
<proteinExistence type="inferred from homology"/>
<evidence type="ECO:0000259" key="6">
    <source>
        <dbReference type="Pfam" id="PF04542"/>
    </source>
</evidence>
<keyword evidence="9" id="KW-1185">Reference proteome</keyword>
<keyword evidence="2" id="KW-0805">Transcription regulation</keyword>
<evidence type="ECO:0000256" key="1">
    <source>
        <dbReference type="ARBA" id="ARBA00010641"/>
    </source>
</evidence>
<dbReference type="InterPro" id="IPR036388">
    <property type="entry name" value="WH-like_DNA-bd_sf"/>
</dbReference>
<dbReference type="KEGG" id="pbd:PBOR_02175"/>
<dbReference type="Pfam" id="PF04542">
    <property type="entry name" value="Sigma70_r2"/>
    <property type="match status" value="1"/>
</dbReference>
<accession>A0A089L9V5</accession>
<gene>
    <name evidence="8" type="ORF">PBOR_02175</name>
</gene>
<keyword evidence="3" id="KW-0731">Sigma factor</keyword>
<comment type="similarity">
    <text evidence="1">Belongs to the sigma-70 factor family. ECF subfamily.</text>
</comment>
<dbReference type="GO" id="GO:0006352">
    <property type="term" value="P:DNA-templated transcription initiation"/>
    <property type="evidence" value="ECO:0007669"/>
    <property type="project" value="InterPro"/>
</dbReference>
<evidence type="ECO:0000256" key="3">
    <source>
        <dbReference type="ARBA" id="ARBA00023082"/>
    </source>
</evidence>
<name>A0A089L9V5_PAEBO</name>
<dbReference type="GO" id="GO:0003677">
    <property type="term" value="F:DNA binding"/>
    <property type="evidence" value="ECO:0007669"/>
    <property type="project" value="UniProtKB-KW"/>
</dbReference>
<evidence type="ECO:0000313" key="8">
    <source>
        <dbReference type="EMBL" id="AIQ55903.1"/>
    </source>
</evidence>
<evidence type="ECO:0000256" key="2">
    <source>
        <dbReference type="ARBA" id="ARBA00023015"/>
    </source>
</evidence>
<dbReference type="GO" id="GO:0016987">
    <property type="term" value="F:sigma factor activity"/>
    <property type="evidence" value="ECO:0007669"/>
    <property type="project" value="UniProtKB-KW"/>
</dbReference>
<dbReference type="InterPro" id="IPR013325">
    <property type="entry name" value="RNA_pol_sigma_r2"/>
</dbReference>
<evidence type="ECO:0008006" key="10">
    <source>
        <dbReference type="Google" id="ProtNLM"/>
    </source>
</evidence>
<dbReference type="AlphaFoldDB" id="A0A089L9V5"/>
<reference evidence="8" key="1">
    <citation type="submission" date="2014-08" db="EMBL/GenBank/DDBJ databases">
        <title>Comparative genomics of the Paenibacillus odorifer group.</title>
        <authorList>
            <person name="den Bakker H.C."/>
            <person name="Tsai Y.-C.Y.-C."/>
            <person name="Martin N."/>
            <person name="Korlach J."/>
            <person name="Wiedmann M."/>
        </authorList>
    </citation>
    <scope>NUCLEOTIDE SEQUENCE [LARGE SCALE GENOMIC DNA]</scope>
    <source>
        <strain evidence="8">DSM 13188</strain>
    </source>
</reference>
<evidence type="ECO:0000256" key="4">
    <source>
        <dbReference type="ARBA" id="ARBA00023125"/>
    </source>
</evidence>
<dbReference type="InterPro" id="IPR039425">
    <property type="entry name" value="RNA_pol_sigma-70-like"/>
</dbReference>
<dbReference type="SUPFAM" id="SSF88946">
    <property type="entry name" value="Sigma2 domain of RNA polymerase sigma factors"/>
    <property type="match status" value="1"/>
</dbReference>
<feature type="domain" description="RNA polymerase sigma-70 region 2" evidence="6">
    <location>
        <begin position="22"/>
        <end position="88"/>
    </location>
</feature>
<dbReference type="SUPFAM" id="SSF88659">
    <property type="entry name" value="Sigma3 and sigma4 domains of RNA polymerase sigma factors"/>
    <property type="match status" value="1"/>
</dbReference>
<dbReference type="PANTHER" id="PTHR43133:SF8">
    <property type="entry name" value="RNA POLYMERASE SIGMA FACTOR HI_1459-RELATED"/>
    <property type="match status" value="1"/>
</dbReference>
<dbReference type="InterPro" id="IPR013249">
    <property type="entry name" value="RNA_pol_sigma70_r4_t2"/>
</dbReference>
<dbReference type="HOGENOM" id="CLU_047691_9_7_9"/>
<organism evidence="8 9">
    <name type="scientific">Paenibacillus borealis</name>
    <dbReference type="NCBI Taxonomy" id="160799"/>
    <lineage>
        <taxon>Bacteria</taxon>
        <taxon>Bacillati</taxon>
        <taxon>Bacillota</taxon>
        <taxon>Bacilli</taxon>
        <taxon>Bacillales</taxon>
        <taxon>Paenibacillaceae</taxon>
        <taxon>Paenibacillus</taxon>
    </lineage>
</organism>
<evidence type="ECO:0000256" key="5">
    <source>
        <dbReference type="ARBA" id="ARBA00023163"/>
    </source>
</evidence>
<dbReference type="Proteomes" id="UP000029518">
    <property type="component" value="Chromosome"/>
</dbReference>
<dbReference type="EMBL" id="CP009285">
    <property type="protein sequence ID" value="AIQ55903.1"/>
    <property type="molecule type" value="Genomic_DNA"/>
</dbReference>
<dbReference type="NCBIfam" id="TIGR02937">
    <property type="entry name" value="sigma70-ECF"/>
    <property type="match status" value="1"/>
</dbReference>
<feature type="domain" description="RNA polymerase sigma factor 70 region 4 type 2" evidence="7">
    <location>
        <begin position="121"/>
        <end position="169"/>
    </location>
</feature>
<dbReference type="InterPro" id="IPR014284">
    <property type="entry name" value="RNA_pol_sigma-70_dom"/>
</dbReference>
<dbReference type="Gene3D" id="1.10.1740.10">
    <property type="match status" value="1"/>
</dbReference>
<protein>
    <recommendedName>
        <fullName evidence="10">RNA polymerase subunit sigma-70</fullName>
    </recommendedName>
</protein>
<dbReference type="InterPro" id="IPR013324">
    <property type="entry name" value="RNA_pol_sigma_r3/r4-like"/>
</dbReference>
<dbReference type="PANTHER" id="PTHR43133">
    <property type="entry name" value="RNA POLYMERASE ECF-TYPE SIGMA FACTO"/>
    <property type="match status" value="1"/>
</dbReference>
<dbReference type="InterPro" id="IPR007627">
    <property type="entry name" value="RNA_pol_sigma70_r2"/>
</dbReference>
<dbReference type="Pfam" id="PF08281">
    <property type="entry name" value="Sigma70_r4_2"/>
    <property type="match status" value="1"/>
</dbReference>
<dbReference type="Gene3D" id="1.10.10.10">
    <property type="entry name" value="Winged helix-like DNA-binding domain superfamily/Winged helix DNA-binding domain"/>
    <property type="match status" value="1"/>
</dbReference>
<sequence>MAWAGRFKSKDKQALADAIDFYGPDVHRLIKRILAGCGSAEDAEECVSDVFLAAWNHIGRYDPARASFRTWIFLLAKYKALDLRRKLQPELGRTVDETALNMQSGSNTEQEILQREAAAEMLRHIGQLSEPDRSLFLRRYYLYESLDELAAAFGFSKKAVESRLYRCRTMLKQALHRTGEDGRGELGSC</sequence>
<evidence type="ECO:0000313" key="9">
    <source>
        <dbReference type="Proteomes" id="UP000029518"/>
    </source>
</evidence>